<evidence type="ECO:0000313" key="2">
    <source>
        <dbReference type="EMBL" id="UYU18709.1"/>
    </source>
</evidence>
<feature type="transmembrane region" description="Helical" evidence="1">
    <location>
        <begin position="218"/>
        <end position="241"/>
    </location>
</feature>
<reference evidence="2" key="1">
    <citation type="submission" date="2022-10" db="EMBL/GenBank/DDBJ databases">
        <title>Complete genome of Methanoculleus submarinus DSM 15122.</title>
        <authorList>
            <person name="Chen S.-C."/>
            <person name="Lai S.-J."/>
            <person name="You Y.-T."/>
        </authorList>
    </citation>
    <scope>NUCLEOTIDE SEQUENCE</scope>
    <source>
        <strain evidence="2">DSM 15122</strain>
    </source>
</reference>
<keyword evidence="3" id="KW-1185">Reference proteome</keyword>
<feature type="transmembrane region" description="Helical" evidence="1">
    <location>
        <begin position="137"/>
        <end position="164"/>
    </location>
</feature>
<feature type="transmembrane region" description="Helical" evidence="1">
    <location>
        <begin position="34"/>
        <end position="52"/>
    </location>
</feature>
<dbReference type="InterPro" id="IPR040493">
    <property type="entry name" value="DUF5518"/>
</dbReference>
<dbReference type="Pfam" id="PF17647">
    <property type="entry name" value="DUF5518"/>
    <property type="match status" value="1"/>
</dbReference>
<organism evidence="2 3">
    <name type="scientific">Methanoculleus submarinus</name>
    <dbReference type="NCBI Taxonomy" id="204050"/>
    <lineage>
        <taxon>Archaea</taxon>
        <taxon>Methanobacteriati</taxon>
        <taxon>Methanobacteriota</taxon>
        <taxon>Stenosarchaea group</taxon>
        <taxon>Methanomicrobia</taxon>
        <taxon>Methanomicrobiales</taxon>
        <taxon>Methanomicrobiaceae</taxon>
        <taxon>Methanoculleus</taxon>
    </lineage>
</organism>
<name>A0AAX3EBF5_9EURY</name>
<keyword evidence="1" id="KW-1133">Transmembrane helix</keyword>
<sequence>MVSFDAGRFSGVIPGALAGGGVFLLGRSGLLPDPVMTVVFLFCGGLVAGLLTRGRVRDGAVAGAACGVIVALIAAAFTSLSEGDPSVLSTFAFYALIFTGLLLPYNAIGGAAGRAVRSALQRDGAAGTGEQGGRRGIAVGTVAIVGLALVSGLLSLLLVVAAPLAGGFIAGYASGDRPKDGLEAGFVTALFGAGLLFFIPLLWTALHDFGFADTFEGMVVIALVYLFTLLGTAGGVAGAVVRGSFGEGTGDGGAG</sequence>
<dbReference type="AlphaFoldDB" id="A0AAX3EBF5"/>
<protein>
    <submittedName>
        <fullName evidence="2">DUF5518 domain-containing protein</fullName>
    </submittedName>
</protein>
<evidence type="ECO:0000256" key="1">
    <source>
        <dbReference type="SAM" id="Phobius"/>
    </source>
</evidence>
<dbReference type="Proteomes" id="UP001156196">
    <property type="component" value="Chromosome"/>
</dbReference>
<accession>A0AAX3EBF5</accession>
<feature type="transmembrane region" description="Helical" evidence="1">
    <location>
        <begin position="59"/>
        <end position="80"/>
    </location>
</feature>
<keyword evidence="1" id="KW-0812">Transmembrane</keyword>
<dbReference type="GeneID" id="4847613"/>
<proteinExistence type="predicted"/>
<dbReference type="KEGG" id="msum:OH143_01070"/>
<feature type="transmembrane region" description="Helical" evidence="1">
    <location>
        <begin position="184"/>
        <end position="206"/>
    </location>
</feature>
<evidence type="ECO:0000313" key="3">
    <source>
        <dbReference type="Proteomes" id="UP001156196"/>
    </source>
</evidence>
<dbReference type="RefSeq" id="WP_011844209.1">
    <property type="nucleotide sequence ID" value="NZ_CP109831.1"/>
</dbReference>
<dbReference type="EMBL" id="CP109831">
    <property type="protein sequence ID" value="UYU18709.1"/>
    <property type="molecule type" value="Genomic_DNA"/>
</dbReference>
<gene>
    <name evidence="2" type="ORF">OH143_01070</name>
</gene>
<dbReference type="GeneID" id="76729440"/>
<feature type="transmembrane region" description="Helical" evidence="1">
    <location>
        <begin position="92"/>
        <end position="116"/>
    </location>
</feature>
<keyword evidence="1" id="KW-0472">Membrane</keyword>